<accession>A0A2G2XPV9</accession>
<name>A0A2G2XPV9_CAPBA</name>
<sequence>MIIFITGLDKDVTNEDYDEHVQVILEHSIHQVHKAGSEVYLRKVTGTLKIGTLYEKTLGLMNPLSKMSFKFSFNSLSLVGAIIYGRIEMGWVSGRRSISKSISLSEETPEKSSGNTSGNYLTTEIDSRFGVSELESLTQTR</sequence>
<dbReference type="EMBL" id="MLFT02000001">
    <property type="protein sequence ID" value="PHT59525.1"/>
    <property type="molecule type" value="Genomic_DNA"/>
</dbReference>
<evidence type="ECO:0000313" key="2">
    <source>
        <dbReference type="EMBL" id="PHT59525.1"/>
    </source>
</evidence>
<proteinExistence type="predicted"/>
<keyword evidence="3" id="KW-1185">Reference proteome</keyword>
<reference evidence="3" key="2">
    <citation type="journal article" date="2017" name="J. Anim. Genet.">
        <title>Multiple reference genome sequences of hot pepper reveal the massive evolution of plant disease resistance genes by retroduplication.</title>
        <authorList>
            <person name="Kim S."/>
            <person name="Park J."/>
            <person name="Yeom S.-I."/>
            <person name="Kim Y.-M."/>
            <person name="Seo E."/>
            <person name="Kim K.-T."/>
            <person name="Kim M.-S."/>
            <person name="Lee J.M."/>
            <person name="Cheong K."/>
            <person name="Shin H.-S."/>
            <person name="Kim S.-B."/>
            <person name="Han K."/>
            <person name="Lee J."/>
            <person name="Park M."/>
            <person name="Lee H.-A."/>
            <person name="Lee H.-Y."/>
            <person name="Lee Y."/>
            <person name="Oh S."/>
            <person name="Lee J.H."/>
            <person name="Choi E."/>
            <person name="Choi E."/>
            <person name="Lee S.E."/>
            <person name="Jeon J."/>
            <person name="Kim H."/>
            <person name="Choi G."/>
            <person name="Song H."/>
            <person name="Lee J."/>
            <person name="Lee S.-C."/>
            <person name="Kwon J.-K."/>
            <person name="Lee H.-Y."/>
            <person name="Koo N."/>
            <person name="Hong Y."/>
            <person name="Kim R.W."/>
            <person name="Kang W.-H."/>
            <person name="Huh J.H."/>
            <person name="Kang B.-C."/>
            <person name="Yang T.-J."/>
            <person name="Lee Y.-H."/>
            <person name="Bennetzen J.L."/>
            <person name="Choi D."/>
        </authorList>
    </citation>
    <scope>NUCLEOTIDE SEQUENCE [LARGE SCALE GENOMIC DNA]</scope>
    <source>
        <strain evidence="3">cv. PBC81</strain>
    </source>
</reference>
<evidence type="ECO:0000256" key="1">
    <source>
        <dbReference type="SAM" id="MobiDB-lite"/>
    </source>
</evidence>
<organism evidence="2 3">
    <name type="scientific">Capsicum baccatum</name>
    <name type="common">Peruvian pepper</name>
    <dbReference type="NCBI Taxonomy" id="33114"/>
    <lineage>
        <taxon>Eukaryota</taxon>
        <taxon>Viridiplantae</taxon>
        <taxon>Streptophyta</taxon>
        <taxon>Embryophyta</taxon>
        <taxon>Tracheophyta</taxon>
        <taxon>Spermatophyta</taxon>
        <taxon>Magnoliopsida</taxon>
        <taxon>eudicotyledons</taxon>
        <taxon>Gunneridae</taxon>
        <taxon>Pentapetalae</taxon>
        <taxon>asterids</taxon>
        <taxon>lamiids</taxon>
        <taxon>Solanales</taxon>
        <taxon>Solanaceae</taxon>
        <taxon>Solanoideae</taxon>
        <taxon>Capsiceae</taxon>
        <taxon>Capsicum</taxon>
    </lineage>
</organism>
<evidence type="ECO:0000313" key="3">
    <source>
        <dbReference type="Proteomes" id="UP000224567"/>
    </source>
</evidence>
<gene>
    <name evidence="2" type="ORF">CQW23_01888</name>
</gene>
<protein>
    <submittedName>
        <fullName evidence="2">Uncharacterized protein</fullName>
    </submittedName>
</protein>
<dbReference type="Proteomes" id="UP000224567">
    <property type="component" value="Unassembled WGS sequence"/>
</dbReference>
<dbReference type="AlphaFoldDB" id="A0A2G2XPV9"/>
<reference evidence="2 3" key="1">
    <citation type="journal article" date="2017" name="Genome Biol.">
        <title>New reference genome sequences of hot pepper reveal the massive evolution of plant disease-resistance genes by retroduplication.</title>
        <authorList>
            <person name="Kim S."/>
            <person name="Park J."/>
            <person name="Yeom S.I."/>
            <person name="Kim Y.M."/>
            <person name="Seo E."/>
            <person name="Kim K.T."/>
            <person name="Kim M.S."/>
            <person name="Lee J.M."/>
            <person name="Cheong K."/>
            <person name="Shin H.S."/>
            <person name="Kim S.B."/>
            <person name="Han K."/>
            <person name="Lee J."/>
            <person name="Park M."/>
            <person name="Lee H.A."/>
            <person name="Lee H.Y."/>
            <person name="Lee Y."/>
            <person name="Oh S."/>
            <person name="Lee J.H."/>
            <person name="Choi E."/>
            <person name="Choi E."/>
            <person name="Lee S.E."/>
            <person name="Jeon J."/>
            <person name="Kim H."/>
            <person name="Choi G."/>
            <person name="Song H."/>
            <person name="Lee J."/>
            <person name="Lee S.C."/>
            <person name="Kwon J.K."/>
            <person name="Lee H.Y."/>
            <person name="Koo N."/>
            <person name="Hong Y."/>
            <person name="Kim R.W."/>
            <person name="Kang W.H."/>
            <person name="Huh J.H."/>
            <person name="Kang B.C."/>
            <person name="Yang T.J."/>
            <person name="Lee Y.H."/>
            <person name="Bennetzen J.L."/>
            <person name="Choi D."/>
        </authorList>
    </citation>
    <scope>NUCLEOTIDE SEQUENCE [LARGE SCALE GENOMIC DNA]</scope>
    <source>
        <strain evidence="3">cv. PBC81</strain>
    </source>
</reference>
<comment type="caution">
    <text evidence="2">The sequence shown here is derived from an EMBL/GenBank/DDBJ whole genome shotgun (WGS) entry which is preliminary data.</text>
</comment>
<feature type="region of interest" description="Disordered" evidence="1">
    <location>
        <begin position="102"/>
        <end position="124"/>
    </location>
</feature>